<dbReference type="Proteomes" id="UP000030104">
    <property type="component" value="Unassembled WGS sequence"/>
</dbReference>
<name>A0A0A2L1X7_PENIT</name>
<dbReference type="HOGENOM" id="CLU_3359904_0_0_1"/>
<dbReference type="EMBL" id="JQGA01000717">
    <property type="protein sequence ID" value="KGO74082.1"/>
    <property type="molecule type" value="Genomic_DNA"/>
</dbReference>
<gene>
    <name evidence="1" type="ORF">PITC_097680</name>
</gene>
<evidence type="ECO:0000313" key="2">
    <source>
        <dbReference type="Proteomes" id="UP000030104"/>
    </source>
</evidence>
<reference evidence="1 2" key="1">
    <citation type="journal article" date="2015" name="Mol. Plant Microbe Interact.">
        <title>Genome, transcriptome, and functional analyses of Penicillium expansum provide new insights into secondary metabolism and pathogenicity.</title>
        <authorList>
            <person name="Ballester A.R."/>
            <person name="Marcet-Houben M."/>
            <person name="Levin E."/>
            <person name="Sela N."/>
            <person name="Selma-Lazaro C."/>
            <person name="Carmona L."/>
            <person name="Wisniewski M."/>
            <person name="Droby S."/>
            <person name="Gonzalez-Candelas L."/>
            <person name="Gabaldon T."/>
        </authorList>
    </citation>
    <scope>NUCLEOTIDE SEQUENCE [LARGE SCALE GENOMIC DNA]</scope>
    <source>
        <strain evidence="1 2">PHI-1</strain>
    </source>
</reference>
<accession>A0A0A2L1X7</accession>
<keyword evidence="2" id="KW-1185">Reference proteome</keyword>
<evidence type="ECO:0000313" key="1">
    <source>
        <dbReference type="EMBL" id="KGO74082.1"/>
    </source>
</evidence>
<protein>
    <submittedName>
        <fullName evidence="1">Uncharacterized protein</fullName>
    </submittedName>
</protein>
<comment type="caution">
    <text evidence="1">The sequence shown here is derived from an EMBL/GenBank/DDBJ whole genome shotgun (WGS) entry which is preliminary data.</text>
</comment>
<proteinExistence type="predicted"/>
<dbReference type="AlphaFoldDB" id="A0A0A2L1X7"/>
<organism evidence="1 2">
    <name type="scientific">Penicillium italicum</name>
    <name type="common">Blue mold</name>
    <dbReference type="NCBI Taxonomy" id="40296"/>
    <lineage>
        <taxon>Eukaryota</taxon>
        <taxon>Fungi</taxon>
        <taxon>Dikarya</taxon>
        <taxon>Ascomycota</taxon>
        <taxon>Pezizomycotina</taxon>
        <taxon>Eurotiomycetes</taxon>
        <taxon>Eurotiomycetidae</taxon>
        <taxon>Eurotiales</taxon>
        <taxon>Aspergillaceae</taxon>
        <taxon>Penicillium</taxon>
    </lineage>
</organism>
<sequence>MQIYVTRPDWAWRPRFPGIRRRTRRMSKVGVCHLLI</sequence>